<evidence type="ECO:0000256" key="1">
    <source>
        <dbReference type="ARBA" id="ARBA00023122"/>
    </source>
</evidence>
<protein>
    <submittedName>
        <fullName evidence="4">Acetoin utilization protein</fullName>
    </submittedName>
</protein>
<dbReference type="AlphaFoldDB" id="A0A2A8CZR7"/>
<dbReference type="SMART" id="SM00116">
    <property type="entry name" value="CBS"/>
    <property type="match status" value="2"/>
</dbReference>
<dbReference type="PANTHER" id="PTHR43080">
    <property type="entry name" value="CBS DOMAIN-CONTAINING PROTEIN CBSX3, MITOCHONDRIAL"/>
    <property type="match status" value="1"/>
</dbReference>
<feature type="domain" description="CBS" evidence="3">
    <location>
        <begin position="7"/>
        <end position="66"/>
    </location>
</feature>
<organism evidence="4 5">
    <name type="scientific">Longibacter salinarum</name>
    <dbReference type="NCBI Taxonomy" id="1850348"/>
    <lineage>
        <taxon>Bacteria</taxon>
        <taxon>Pseudomonadati</taxon>
        <taxon>Rhodothermota</taxon>
        <taxon>Rhodothermia</taxon>
        <taxon>Rhodothermales</taxon>
        <taxon>Salisaetaceae</taxon>
        <taxon>Longibacter</taxon>
    </lineage>
</organism>
<evidence type="ECO:0000313" key="5">
    <source>
        <dbReference type="Proteomes" id="UP000220102"/>
    </source>
</evidence>
<dbReference type="PROSITE" id="PS51371">
    <property type="entry name" value="CBS"/>
    <property type="match status" value="2"/>
</dbReference>
<dbReference type="InterPro" id="IPR051257">
    <property type="entry name" value="Diverse_CBS-Domain"/>
</dbReference>
<dbReference type="Proteomes" id="UP000220102">
    <property type="component" value="Unassembled WGS sequence"/>
</dbReference>
<keyword evidence="1 2" id="KW-0129">CBS domain</keyword>
<reference evidence="4 5" key="1">
    <citation type="submission" date="2017-10" db="EMBL/GenBank/DDBJ databases">
        <title>Draft genome of Longibacter Salinarum.</title>
        <authorList>
            <person name="Goh K.M."/>
            <person name="Shamsir M.S."/>
            <person name="Lim S.W."/>
        </authorList>
    </citation>
    <scope>NUCLEOTIDE SEQUENCE [LARGE SCALE GENOMIC DNA]</scope>
    <source>
        <strain evidence="4 5">KCTC 52045</strain>
    </source>
</reference>
<dbReference type="PANTHER" id="PTHR43080:SF2">
    <property type="entry name" value="CBS DOMAIN-CONTAINING PROTEIN"/>
    <property type="match status" value="1"/>
</dbReference>
<name>A0A2A8CZR7_9BACT</name>
<dbReference type="Pfam" id="PF00571">
    <property type="entry name" value="CBS"/>
    <property type="match status" value="2"/>
</dbReference>
<proteinExistence type="predicted"/>
<evidence type="ECO:0000256" key="2">
    <source>
        <dbReference type="PROSITE-ProRule" id="PRU00703"/>
    </source>
</evidence>
<dbReference type="OrthoDB" id="1523762at2"/>
<accession>A0A2A8CZR7</accession>
<feature type="domain" description="CBS" evidence="3">
    <location>
        <begin position="67"/>
        <end position="124"/>
    </location>
</feature>
<dbReference type="SUPFAM" id="SSF54631">
    <property type="entry name" value="CBS-domain pair"/>
    <property type="match status" value="1"/>
</dbReference>
<dbReference type="InterPro" id="IPR046342">
    <property type="entry name" value="CBS_dom_sf"/>
</dbReference>
<dbReference type="EMBL" id="PDEQ01000002">
    <property type="protein sequence ID" value="PEN14175.1"/>
    <property type="molecule type" value="Genomic_DNA"/>
</dbReference>
<gene>
    <name evidence="4" type="ORF">CRI94_03795</name>
</gene>
<dbReference type="RefSeq" id="WP_098074352.1">
    <property type="nucleotide sequence ID" value="NZ_PDEQ01000002.1"/>
</dbReference>
<comment type="caution">
    <text evidence="4">The sequence shown here is derived from an EMBL/GenBank/DDBJ whole genome shotgun (WGS) entry which is preliminary data.</text>
</comment>
<sequence length="220" mass="24672">MKVQDAINTAIPALKTTDTVEDALGLLMEHHIRHLPVVNEDDQLVGIISEEQMMSADGPDEMIGDLLSVHPVSVRPQEHIFDAARTMVEHGLSTVPVTPADGARYLGLLRRHDIFDEFAKLMATQRSGAIIALEVDQRDYALAKLVHLIEQNDAKVLAVASEEPDSSTEKIRVTLKLNVTDTTRIRHVLEHNDYHVVASFGEDDTEMKNRVDEFMRYLEV</sequence>
<keyword evidence="5" id="KW-1185">Reference proteome</keyword>
<evidence type="ECO:0000259" key="3">
    <source>
        <dbReference type="PROSITE" id="PS51371"/>
    </source>
</evidence>
<evidence type="ECO:0000313" key="4">
    <source>
        <dbReference type="EMBL" id="PEN14175.1"/>
    </source>
</evidence>
<dbReference type="InterPro" id="IPR000644">
    <property type="entry name" value="CBS_dom"/>
</dbReference>
<dbReference type="Gene3D" id="3.10.580.10">
    <property type="entry name" value="CBS-domain"/>
    <property type="match status" value="2"/>
</dbReference>